<dbReference type="STRING" id="947013.SAMN04488109_0688"/>
<dbReference type="InterPro" id="IPR021958">
    <property type="entry name" value="DUF3575"/>
</dbReference>
<dbReference type="InterPro" id="IPR036709">
    <property type="entry name" value="Autotransporte_beta_dom_sf"/>
</dbReference>
<protein>
    <recommendedName>
        <fullName evidence="4">Outer membrane protein beta-barrel domain-containing protein</fullName>
    </recommendedName>
</protein>
<organism evidence="2 3">
    <name type="scientific">Chryseolinea serpens</name>
    <dbReference type="NCBI Taxonomy" id="947013"/>
    <lineage>
        <taxon>Bacteria</taxon>
        <taxon>Pseudomonadati</taxon>
        <taxon>Bacteroidota</taxon>
        <taxon>Cytophagia</taxon>
        <taxon>Cytophagales</taxon>
        <taxon>Fulvivirgaceae</taxon>
        <taxon>Chryseolinea</taxon>
    </lineage>
</organism>
<keyword evidence="3" id="KW-1185">Reference proteome</keyword>
<evidence type="ECO:0008006" key="4">
    <source>
        <dbReference type="Google" id="ProtNLM"/>
    </source>
</evidence>
<feature type="signal peptide" evidence="1">
    <location>
        <begin position="1"/>
        <end position="20"/>
    </location>
</feature>
<dbReference type="OrthoDB" id="1118958at2"/>
<dbReference type="RefSeq" id="WP_073131084.1">
    <property type="nucleotide sequence ID" value="NZ_FQWQ01000001.1"/>
</dbReference>
<proteinExistence type="predicted"/>
<accession>A0A1M5KJL7</accession>
<evidence type="ECO:0000256" key="1">
    <source>
        <dbReference type="SAM" id="SignalP"/>
    </source>
</evidence>
<evidence type="ECO:0000313" key="2">
    <source>
        <dbReference type="EMBL" id="SHG53054.1"/>
    </source>
</evidence>
<dbReference type="Pfam" id="PF12099">
    <property type="entry name" value="DUF3575"/>
    <property type="match status" value="1"/>
</dbReference>
<keyword evidence="1" id="KW-0732">Signal</keyword>
<dbReference type="Proteomes" id="UP000184212">
    <property type="component" value="Unassembled WGS sequence"/>
</dbReference>
<sequence length="249" mass="28032">MFFRSTAFIGLVLASTLSYGQTYPASRSNTVKLDLTSQLLYSKSLVFSYERVLKTHQSMAFTAGYHTFPTLVDLGANVHVTDDNKRSGFVLGGEYRFYLAKENKYAAPHGVYLGPYVTYHRFANNRNVEVTNADGSISQAILDTKFNVLNIGVQLGYQFIINDRWSIDFAFIGPSTSYYSADLNLGGNFSADDLSEHHQEILQALADKFPFLKDLLEDNTVSASGKSSKWSFGYRYFFQVGYHFGRKRG</sequence>
<dbReference type="AlphaFoldDB" id="A0A1M5KJL7"/>
<name>A0A1M5KJL7_9BACT</name>
<dbReference type="EMBL" id="FQWQ01000001">
    <property type="protein sequence ID" value="SHG53054.1"/>
    <property type="molecule type" value="Genomic_DNA"/>
</dbReference>
<dbReference type="SUPFAM" id="SSF103515">
    <property type="entry name" value="Autotransporter"/>
    <property type="match status" value="1"/>
</dbReference>
<evidence type="ECO:0000313" key="3">
    <source>
        <dbReference type="Proteomes" id="UP000184212"/>
    </source>
</evidence>
<feature type="chain" id="PRO_5012612556" description="Outer membrane protein beta-barrel domain-containing protein" evidence="1">
    <location>
        <begin position="21"/>
        <end position="249"/>
    </location>
</feature>
<reference evidence="2 3" key="1">
    <citation type="submission" date="2016-11" db="EMBL/GenBank/DDBJ databases">
        <authorList>
            <person name="Jaros S."/>
            <person name="Januszkiewicz K."/>
            <person name="Wedrychowicz H."/>
        </authorList>
    </citation>
    <scope>NUCLEOTIDE SEQUENCE [LARGE SCALE GENOMIC DNA]</scope>
    <source>
        <strain evidence="2 3">DSM 24574</strain>
    </source>
</reference>
<gene>
    <name evidence="2" type="ORF">SAMN04488109_0688</name>
</gene>